<dbReference type="PROSITE" id="PS50051">
    <property type="entry name" value="MCM_2"/>
    <property type="match status" value="1"/>
</dbReference>
<comment type="similarity">
    <text evidence="1 7">Belongs to the MCM family.</text>
</comment>
<dbReference type="SUPFAM" id="SSF50249">
    <property type="entry name" value="Nucleic acid-binding proteins"/>
    <property type="match status" value="1"/>
</dbReference>
<dbReference type="Gene3D" id="2.20.28.10">
    <property type="match status" value="1"/>
</dbReference>
<keyword evidence="4 8" id="KW-0347">Helicase</keyword>
<evidence type="ECO:0000256" key="1">
    <source>
        <dbReference type="ARBA" id="ARBA00008010"/>
    </source>
</evidence>
<dbReference type="GO" id="GO:0042555">
    <property type="term" value="C:MCM complex"/>
    <property type="evidence" value="ECO:0007669"/>
    <property type="project" value="UniProtKB-UniRule"/>
</dbReference>
<evidence type="ECO:0000256" key="4">
    <source>
        <dbReference type="ARBA" id="ARBA00022806"/>
    </source>
</evidence>
<reference evidence="11" key="1">
    <citation type="submission" date="2025-08" db="UniProtKB">
        <authorList>
            <consortium name="RefSeq"/>
        </authorList>
    </citation>
    <scope>IDENTIFICATION</scope>
    <source>
        <strain evidence="11">Airmid</strain>
    </source>
</reference>
<dbReference type="AlphaFoldDB" id="A0A6P6XLL3"/>
<feature type="domain" description="MCM C-terminal AAA(+) ATPase" evidence="9">
    <location>
        <begin position="402"/>
        <end position="611"/>
    </location>
</feature>
<comment type="function">
    <text evidence="8">Acts as component of the MCM2-7 complex (MCM complex) which is the replicative helicase essential for 'once per cell cycle' DNA replication initiation and elongation in eukaryotic cells. The active ATPase sites in the MCM2-7 ring are formed through the interaction surfaces of two neighboring subunits such that a critical structure of a conserved arginine finger motif is provided in trans relative to the ATP-binding site of the Walker A box of the adjacent subunit. The six ATPase active sites, however, are likely to contribute differentially to the complex helicase activity.</text>
</comment>
<dbReference type="Pfam" id="PF17855">
    <property type="entry name" value="MCM_lid"/>
    <property type="match status" value="1"/>
</dbReference>
<keyword evidence="5 7" id="KW-0067">ATP-binding</keyword>
<comment type="catalytic activity">
    <reaction evidence="8">
        <text>ATP + H2O = ADP + phosphate + H(+)</text>
        <dbReference type="Rhea" id="RHEA:13065"/>
        <dbReference type="ChEBI" id="CHEBI:15377"/>
        <dbReference type="ChEBI" id="CHEBI:15378"/>
        <dbReference type="ChEBI" id="CHEBI:30616"/>
        <dbReference type="ChEBI" id="CHEBI:43474"/>
        <dbReference type="ChEBI" id="CHEBI:456216"/>
        <dbReference type="EC" id="3.6.4.12"/>
    </reaction>
</comment>
<dbReference type="PRINTS" id="PR01657">
    <property type="entry name" value="MCMFAMILY"/>
</dbReference>
<dbReference type="Gene3D" id="3.40.50.300">
    <property type="entry name" value="P-loop containing nucleotide triphosphate hydrolases"/>
    <property type="match status" value="1"/>
</dbReference>
<dbReference type="Pfam" id="PF17207">
    <property type="entry name" value="MCM_OB"/>
    <property type="match status" value="1"/>
</dbReference>
<dbReference type="InterPro" id="IPR008047">
    <property type="entry name" value="MCM_4"/>
</dbReference>
<dbReference type="PRINTS" id="PR01660">
    <property type="entry name" value="MCMPROTEIN4"/>
</dbReference>
<dbReference type="GO" id="GO:0003697">
    <property type="term" value="F:single-stranded DNA binding"/>
    <property type="evidence" value="ECO:0007669"/>
    <property type="project" value="TreeGrafter"/>
</dbReference>
<evidence type="ECO:0000256" key="2">
    <source>
        <dbReference type="ARBA" id="ARBA00022705"/>
    </source>
</evidence>
<dbReference type="Proteomes" id="UP000515146">
    <property type="component" value="Unplaced"/>
</dbReference>
<evidence type="ECO:0000259" key="9">
    <source>
        <dbReference type="PROSITE" id="PS50051"/>
    </source>
</evidence>
<dbReference type="InterPro" id="IPR012340">
    <property type="entry name" value="NA-bd_OB-fold"/>
</dbReference>
<evidence type="ECO:0000256" key="7">
    <source>
        <dbReference type="RuleBase" id="RU004070"/>
    </source>
</evidence>
<dbReference type="InterPro" id="IPR033762">
    <property type="entry name" value="MCM_OB"/>
</dbReference>
<evidence type="ECO:0000313" key="10">
    <source>
        <dbReference type="Proteomes" id="UP000515146"/>
    </source>
</evidence>
<keyword evidence="10" id="KW-1185">Reference proteome</keyword>
<dbReference type="GO" id="GO:0000727">
    <property type="term" value="P:double-strand break repair via break-induced replication"/>
    <property type="evidence" value="ECO:0007669"/>
    <property type="project" value="TreeGrafter"/>
</dbReference>
<dbReference type="GO" id="GO:0005634">
    <property type="term" value="C:nucleus"/>
    <property type="evidence" value="ECO:0007669"/>
    <property type="project" value="TreeGrafter"/>
</dbReference>
<dbReference type="InterPro" id="IPR041562">
    <property type="entry name" value="MCM_lid"/>
</dbReference>
<sequence length="818" mass="91996">MLNSIPSISRGGTAASSNFDVLNGALGLRDNIEGIDSIIHFKEVITAQVTQFLNTFEVKDENRLSKLRYAESILDCSRSGSFYQRHLEVLCRNSDFIDSSVIALNKTYGNAVLKFQMEDLASFLNGDLSEFAIYFTPETINIFDEVLTNYLKELLTYWGISNTFLPFNTIRSVFTGQSDVKSIRNIDSSEVETLVTVKGICIRVSKIIPEMQVAVFKCEGKINRGYYPKVCENEISSKVIRGNIEAPQFCDVCQNRKCFTIFHDKCVFSSKQMLKIQETPDSLPDGQTPQTIFAFVYDHLIDSIRAGDYIQITGIYRALPVRKSIKQRTIRSIFRCGIDVLDVVIQSNASYEDDASLEEFEEVLADELSTSKYTNYIFKTDEQDFQPSFVVRANEFAKHENVYENLVSAFAPEIWEYQDIKKGLLCLLFGGNTSYLSEGKSCVRTRGDIHVLLCGDPSTAKSQLLKYVHQIAPRGVYCVGRGTSSAGLTASVTKDPESNEYVLEAGAVVLSDKGICCIDEFDKMPENTRTILHEVMEQQTVSITKAGIVCSLNTRVAILASANPIKSKYDARKSVVENINMVSTLLSRFDLIYLMLDISNPEQDRKIANHICELYTKKNEYNDKFSETRKHVNIKFLKNYIRYAKAICNPIIEPEIENVLIETYLKLRGYGSAKTLMGTPRQLDSLIRIATALAKMELSSVVKKEHIDEAARLLTVATYATLTDPVTGKIDFDQLNIGVGEAARTRQSVLERVLLKILNDLPEGLPLVDIEEKMNQELKEQSHKLLSPKEFQTLINFAINTGLIGRVGAINYISLMKI</sequence>
<comment type="subunit">
    <text evidence="8">Component of the MCM2-7 complex.</text>
</comment>
<evidence type="ECO:0000256" key="6">
    <source>
        <dbReference type="ARBA" id="ARBA00023125"/>
    </source>
</evidence>
<evidence type="ECO:0000256" key="8">
    <source>
        <dbReference type="RuleBase" id="RU368062"/>
    </source>
</evidence>
<keyword evidence="8" id="KW-0378">Hydrolase</keyword>
<dbReference type="Pfam" id="PF00493">
    <property type="entry name" value="MCM"/>
    <property type="match status" value="1"/>
</dbReference>
<dbReference type="RefSeq" id="XP_027193638.1">
    <property type="nucleotide sequence ID" value="XM_027337837.1"/>
</dbReference>
<dbReference type="PROSITE" id="PS00847">
    <property type="entry name" value="MCM_1"/>
    <property type="match status" value="1"/>
</dbReference>
<dbReference type="SUPFAM" id="SSF52540">
    <property type="entry name" value="P-loop containing nucleoside triphosphate hydrolases"/>
    <property type="match status" value="1"/>
</dbReference>
<evidence type="ECO:0000313" key="11">
    <source>
        <dbReference type="RefSeq" id="XP_027193638.1"/>
    </source>
</evidence>
<dbReference type="OrthoDB" id="10251574at2759"/>
<proteinExistence type="inferred from homology"/>
<name>A0A6P6XLL3_DERPT</name>
<dbReference type="PANTHER" id="PTHR11630:SF66">
    <property type="entry name" value="DNA REPLICATION LICENSING FACTOR MCM4"/>
    <property type="match status" value="1"/>
</dbReference>
<dbReference type="GO" id="GO:0006271">
    <property type="term" value="P:DNA strand elongation involved in DNA replication"/>
    <property type="evidence" value="ECO:0007669"/>
    <property type="project" value="TreeGrafter"/>
</dbReference>
<evidence type="ECO:0000256" key="5">
    <source>
        <dbReference type="ARBA" id="ARBA00022840"/>
    </source>
</evidence>
<evidence type="ECO:0000256" key="3">
    <source>
        <dbReference type="ARBA" id="ARBA00022741"/>
    </source>
</evidence>
<dbReference type="FunFam" id="3.40.50.300:FF:000826">
    <property type="entry name" value="Replicative DNA helicase Mcm"/>
    <property type="match status" value="1"/>
</dbReference>
<accession>A0A6P6XLL3</accession>
<dbReference type="KEGG" id="dpte:113788375"/>
<protein>
    <recommendedName>
        <fullName evidence="8">DNA replication licensing factor MCM4</fullName>
        <ecNumber evidence="8">3.6.4.12</ecNumber>
    </recommendedName>
</protein>
<dbReference type="InterPro" id="IPR027417">
    <property type="entry name" value="P-loop_NTPase"/>
</dbReference>
<organism evidence="10 11">
    <name type="scientific">Dermatophagoides pteronyssinus</name>
    <name type="common">European house dust mite</name>
    <dbReference type="NCBI Taxonomy" id="6956"/>
    <lineage>
        <taxon>Eukaryota</taxon>
        <taxon>Metazoa</taxon>
        <taxon>Ecdysozoa</taxon>
        <taxon>Arthropoda</taxon>
        <taxon>Chelicerata</taxon>
        <taxon>Arachnida</taxon>
        <taxon>Acari</taxon>
        <taxon>Acariformes</taxon>
        <taxon>Sarcoptiformes</taxon>
        <taxon>Astigmata</taxon>
        <taxon>Psoroptidia</taxon>
        <taxon>Analgoidea</taxon>
        <taxon>Pyroglyphidae</taxon>
        <taxon>Dermatophagoidinae</taxon>
        <taxon>Dermatophagoides</taxon>
    </lineage>
</organism>
<dbReference type="GO" id="GO:1902975">
    <property type="term" value="P:mitotic DNA replication initiation"/>
    <property type="evidence" value="ECO:0007669"/>
    <property type="project" value="TreeGrafter"/>
</dbReference>
<dbReference type="GO" id="GO:0017116">
    <property type="term" value="F:single-stranded DNA helicase activity"/>
    <property type="evidence" value="ECO:0007669"/>
    <property type="project" value="TreeGrafter"/>
</dbReference>
<dbReference type="EC" id="3.6.4.12" evidence="8"/>
<keyword evidence="8" id="KW-0539">Nucleus</keyword>
<dbReference type="InParanoid" id="A0A6P6XLL3"/>
<dbReference type="InterPro" id="IPR031327">
    <property type="entry name" value="MCM"/>
</dbReference>
<dbReference type="PANTHER" id="PTHR11630">
    <property type="entry name" value="DNA REPLICATION LICENSING FACTOR MCM FAMILY MEMBER"/>
    <property type="match status" value="1"/>
</dbReference>
<keyword evidence="6 7" id="KW-0238">DNA-binding</keyword>
<dbReference type="SMART" id="SM00350">
    <property type="entry name" value="MCM"/>
    <property type="match status" value="1"/>
</dbReference>
<keyword evidence="3 7" id="KW-0547">Nucleotide-binding</keyword>
<dbReference type="Gene3D" id="2.40.50.140">
    <property type="entry name" value="Nucleic acid-binding proteins"/>
    <property type="match status" value="1"/>
</dbReference>
<dbReference type="InterPro" id="IPR001208">
    <property type="entry name" value="MCM_dom"/>
</dbReference>
<dbReference type="GO" id="GO:0016787">
    <property type="term" value="F:hydrolase activity"/>
    <property type="evidence" value="ECO:0007669"/>
    <property type="project" value="UniProtKB-KW"/>
</dbReference>
<dbReference type="GO" id="GO:0005524">
    <property type="term" value="F:ATP binding"/>
    <property type="evidence" value="ECO:0007669"/>
    <property type="project" value="UniProtKB-UniRule"/>
</dbReference>
<gene>
    <name evidence="11" type="primary">LOC113788375</name>
</gene>
<dbReference type="InterPro" id="IPR018525">
    <property type="entry name" value="MCM_CS"/>
</dbReference>
<keyword evidence="2 8" id="KW-0235">DNA replication</keyword>